<name>A0A1H4GAY5_9GAMM</name>
<evidence type="ECO:0000313" key="2">
    <source>
        <dbReference type="EMBL" id="SEB06724.1"/>
    </source>
</evidence>
<organism evidence="2 3">
    <name type="scientific">Marinobacterium iners DSM 11526</name>
    <dbReference type="NCBI Taxonomy" id="1122198"/>
    <lineage>
        <taxon>Bacteria</taxon>
        <taxon>Pseudomonadati</taxon>
        <taxon>Pseudomonadota</taxon>
        <taxon>Gammaproteobacteria</taxon>
        <taxon>Oceanospirillales</taxon>
        <taxon>Oceanospirillaceae</taxon>
        <taxon>Marinobacterium</taxon>
    </lineage>
</organism>
<evidence type="ECO:0000256" key="1">
    <source>
        <dbReference type="SAM" id="MobiDB-lite"/>
    </source>
</evidence>
<reference evidence="3" key="1">
    <citation type="submission" date="2016-10" db="EMBL/GenBank/DDBJ databases">
        <authorList>
            <person name="Varghese N."/>
            <person name="Submissions S."/>
        </authorList>
    </citation>
    <scope>NUCLEOTIDE SEQUENCE [LARGE SCALE GENOMIC DNA]</scope>
    <source>
        <strain evidence="3">DSM 11526</strain>
    </source>
</reference>
<protein>
    <submittedName>
        <fullName evidence="2">Uncharacterized protein</fullName>
    </submittedName>
</protein>
<dbReference type="AlphaFoldDB" id="A0A1H4GAY5"/>
<dbReference type="EMBL" id="FNRJ01000015">
    <property type="protein sequence ID" value="SEB06724.1"/>
    <property type="molecule type" value="Genomic_DNA"/>
</dbReference>
<evidence type="ECO:0000313" key="3">
    <source>
        <dbReference type="Proteomes" id="UP000242469"/>
    </source>
</evidence>
<accession>A0A1H4GAY5</accession>
<dbReference type="Proteomes" id="UP000242469">
    <property type="component" value="Unassembled WGS sequence"/>
</dbReference>
<feature type="region of interest" description="Disordered" evidence="1">
    <location>
        <begin position="24"/>
        <end position="48"/>
    </location>
</feature>
<proteinExistence type="predicted"/>
<gene>
    <name evidence="2" type="ORF">SAMN02745729_11521</name>
</gene>
<sequence>MTAATRRLMRSVHLSHAVTTDGMMFSGEGRLNQTEQLQHQNSHQHQNHKDLRAMRIKMVSAGLKHVGFVN</sequence>
<keyword evidence="3" id="KW-1185">Reference proteome</keyword>